<dbReference type="CDD" id="cd06325">
    <property type="entry name" value="PBP1_ABC_unchar_transporter"/>
    <property type="match status" value="1"/>
</dbReference>
<organism evidence="1 2">
    <name type="scientific">Methylobacterium longum</name>
    <dbReference type="NCBI Taxonomy" id="767694"/>
    <lineage>
        <taxon>Bacteria</taxon>
        <taxon>Pseudomonadati</taxon>
        <taxon>Pseudomonadota</taxon>
        <taxon>Alphaproteobacteria</taxon>
        <taxon>Hyphomicrobiales</taxon>
        <taxon>Methylobacteriaceae</taxon>
        <taxon>Methylobacterium</taxon>
    </lineage>
</organism>
<dbReference type="Pfam" id="PF04392">
    <property type="entry name" value="ABC_sub_bind"/>
    <property type="match status" value="1"/>
</dbReference>
<dbReference type="EMBL" id="JAUFPT010000078">
    <property type="protein sequence ID" value="MDN3573585.1"/>
    <property type="molecule type" value="Genomic_DNA"/>
</dbReference>
<protein>
    <submittedName>
        <fullName evidence="1">ABC transporter substrate-binding protein</fullName>
    </submittedName>
</protein>
<sequence length="243" mass="25830">MIKAKVDIIIAVTGPATAAAQRATSTTPVVFLVVPDPVGRGFAKSLSRPGGNLTGLSTAAVELSSKRLEQLRAAIPGLKRVGLFVNAKDSSMSRAVEERTRSTATNLDVLVDVTQIDAPQELSGAFAGLSSRSIPAVVFMQDPLFFNERRQIANLGLSNRIATMVANGLMVRDGCLISYGPNFPAQFRRTASFVDKILKGHSPAEIPIEEPARLELVLNLKTAEALGLEIPAALLAQADEVIE</sequence>
<name>A0ABT8AV22_9HYPH</name>
<dbReference type="Proteomes" id="UP001244297">
    <property type="component" value="Unassembled WGS sequence"/>
</dbReference>
<accession>A0ABT8AV22</accession>
<comment type="caution">
    <text evidence="1">The sequence shown here is derived from an EMBL/GenBank/DDBJ whole genome shotgun (WGS) entry which is preliminary data.</text>
</comment>
<evidence type="ECO:0000313" key="2">
    <source>
        <dbReference type="Proteomes" id="UP001244297"/>
    </source>
</evidence>
<reference evidence="2" key="1">
    <citation type="journal article" date="2019" name="Int. J. Syst. Evol. Microbiol.">
        <title>The Global Catalogue of Microorganisms (GCM) 10K type strain sequencing project: providing services to taxonomists for standard genome sequencing and annotation.</title>
        <authorList>
            <consortium name="The Broad Institute Genomics Platform"/>
            <consortium name="The Broad Institute Genome Sequencing Center for Infectious Disease"/>
            <person name="Wu L."/>
            <person name="Ma J."/>
        </authorList>
    </citation>
    <scope>NUCLEOTIDE SEQUENCE [LARGE SCALE GENOMIC DNA]</scope>
    <source>
        <strain evidence="2">CECT 7806</strain>
    </source>
</reference>
<dbReference type="PANTHER" id="PTHR35271:SF1">
    <property type="entry name" value="ABC TRANSPORTER, SUBSTRATE-BINDING LIPOPROTEIN"/>
    <property type="match status" value="1"/>
</dbReference>
<evidence type="ECO:0000313" key="1">
    <source>
        <dbReference type="EMBL" id="MDN3573585.1"/>
    </source>
</evidence>
<dbReference type="InterPro" id="IPR007487">
    <property type="entry name" value="ABC_transpt-TYRBP-like"/>
</dbReference>
<dbReference type="Gene3D" id="3.40.50.2300">
    <property type="match status" value="2"/>
</dbReference>
<gene>
    <name evidence="1" type="ORF">QWZ18_23535</name>
</gene>
<proteinExistence type="predicted"/>
<keyword evidence="2" id="KW-1185">Reference proteome</keyword>
<dbReference type="PANTHER" id="PTHR35271">
    <property type="entry name" value="ABC TRANSPORTER, SUBSTRATE-BINDING LIPOPROTEIN-RELATED"/>
    <property type="match status" value="1"/>
</dbReference>
<dbReference type="RefSeq" id="WP_290356390.1">
    <property type="nucleotide sequence ID" value="NZ_JAUFPT010000078.1"/>
</dbReference>